<accession>A0A6A4D3D6</accession>
<dbReference type="PANTHER" id="PTHR40866:SF1">
    <property type="entry name" value="BED-TYPE DOMAIN-CONTAINING PROTEIN"/>
    <property type="match status" value="1"/>
</dbReference>
<evidence type="ECO:0000313" key="4">
    <source>
        <dbReference type="Proteomes" id="UP000434957"/>
    </source>
</evidence>
<comment type="caution">
    <text evidence="2">The sequence shown here is derived from an EMBL/GenBank/DDBJ whole genome shotgun (WGS) entry which is preliminary data.</text>
</comment>
<dbReference type="SUPFAM" id="SSF53098">
    <property type="entry name" value="Ribonuclease H-like"/>
    <property type="match status" value="1"/>
</dbReference>
<protein>
    <submittedName>
        <fullName evidence="2">Uncharacterized protein</fullName>
    </submittedName>
</protein>
<dbReference type="EMBL" id="QXFT01002243">
    <property type="protein sequence ID" value="KAE9301404.1"/>
    <property type="molecule type" value="Genomic_DNA"/>
</dbReference>
<dbReference type="PANTHER" id="PTHR40866">
    <property type="entry name" value="BED-TYPE DOMAIN-CONTAINING PROTEIN"/>
    <property type="match status" value="1"/>
</dbReference>
<dbReference type="AlphaFoldDB" id="A0A6A4D3D6"/>
<proteinExistence type="predicted"/>
<dbReference type="InterPro" id="IPR012337">
    <property type="entry name" value="RNaseH-like_sf"/>
</dbReference>
<dbReference type="Proteomes" id="UP000434957">
    <property type="component" value="Unassembled WGS sequence"/>
</dbReference>
<evidence type="ECO:0000313" key="3">
    <source>
        <dbReference type="Proteomes" id="UP000429607"/>
    </source>
</evidence>
<evidence type="ECO:0000313" key="1">
    <source>
        <dbReference type="EMBL" id="KAE9013102.1"/>
    </source>
</evidence>
<dbReference type="EMBL" id="QXFV01001170">
    <property type="protein sequence ID" value="KAE9013102.1"/>
    <property type="molecule type" value="Genomic_DNA"/>
</dbReference>
<keyword evidence="4" id="KW-1185">Reference proteome</keyword>
<sequence>MDRLQLAIVERKTTRKNASLPSISEKTLKSYLMRVYQSTKRRVAEKLPSSFGIVLDGSISNGRHYIAIFAVFDDPTMCHGTPVENGSEYFDDTDCFTDRFLLLVFCPLDVEEDLGAQSLFDLIADTLSRYSKTLEAISVMVADNCNVNQYIGSRGGNIPIVGCASHRFNLVVTNVLADHEAQLDSSSNVKAPNHQWSGYSPPRYRPCALLHNDTRWPSTYFMVQRYTKLEPTPNSLGHGTLVEFGMQPLLHGRAESDKAHSLHKVLHDFEGVTKTLQQTYPDVVWHSAPFRPGYPALPEVEVSSHCNCRYCE</sequence>
<evidence type="ECO:0000313" key="2">
    <source>
        <dbReference type="EMBL" id="KAE9301404.1"/>
    </source>
</evidence>
<dbReference type="Proteomes" id="UP000429607">
    <property type="component" value="Unassembled WGS sequence"/>
</dbReference>
<name>A0A6A4D3D6_9STRA</name>
<gene>
    <name evidence="1" type="ORF">PR001_g15492</name>
    <name evidence="2" type="ORF">PR003_g22530</name>
</gene>
<reference evidence="2 4" key="1">
    <citation type="submission" date="2018-08" db="EMBL/GenBank/DDBJ databases">
        <title>Genomic investigation of the strawberry pathogen Phytophthora fragariae indicates pathogenicity is determined by transcriptional variation in three key races.</title>
        <authorList>
            <person name="Adams T.M."/>
            <person name="Armitage A.D."/>
            <person name="Sobczyk M.K."/>
            <person name="Bates H.J."/>
            <person name="Dunwell J.M."/>
            <person name="Nellist C.F."/>
            <person name="Harrison R.J."/>
        </authorList>
    </citation>
    <scope>NUCLEOTIDE SEQUENCE [LARGE SCALE GENOMIC DNA]</scope>
    <source>
        <strain evidence="1 3">SCRP249</strain>
        <strain evidence="2 4">SCRP333</strain>
    </source>
</reference>
<organism evidence="2 4">
    <name type="scientific">Phytophthora rubi</name>
    <dbReference type="NCBI Taxonomy" id="129364"/>
    <lineage>
        <taxon>Eukaryota</taxon>
        <taxon>Sar</taxon>
        <taxon>Stramenopiles</taxon>
        <taxon>Oomycota</taxon>
        <taxon>Peronosporomycetes</taxon>
        <taxon>Peronosporales</taxon>
        <taxon>Peronosporaceae</taxon>
        <taxon>Phytophthora</taxon>
    </lineage>
</organism>